<evidence type="ECO:0000256" key="1">
    <source>
        <dbReference type="ARBA" id="ARBA00006337"/>
    </source>
</evidence>
<dbReference type="SUPFAM" id="SSF54631">
    <property type="entry name" value="CBS-domain pair"/>
    <property type="match status" value="1"/>
</dbReference>
<keyword evidence="3" id="KW-0677">Repeat</keyword>
<dbReference type="FunFam" id="3.10.580.10:FF:000002">
    <property type="entry name" value="Magnesium/cobalt efflux protein CorC"/>
    <property type="match status" value="1"/>
</dbReference>
<protein>
    <recommendedName>
        <fullName evidence="8">Magnesium and cobalt efflux protein CorC</fullName>
    </recommendedName>
</protein>
<evidence type="ECO:0000256" key="3">
    <source>
        <dbReference type="ARBA" id="ARBA00022737"/>
    </source>
</evidence>
<dbReference type="InterPro" id="IPR046342">
    <property type="entry name" value="CBS_dom_sf"/>
</dbReference>
<reference evidence="11 12" key="1">
    <citation type="submission" date="2010-12" db="EMBL/GenBank/DDBJ databases">
        <authorList>
            <person name="Muzny D."/>
            <person name="Qin X."/>
            <person name="Deng J."/>
            <person name="Jiang H."/>
            <person name="Liu Y."/>
            <person name="Qu J."/>
            <person name="Song X.-Z."/>
            <person name="Zhang L."/>
            <person name="Thornton R."/>
            <person name="Coyle M."/>
            <person name="Francisco L."/>
            <person name="Jackson L."/>
            <person name="Javaid M."/>
            <person name="Korchina V."/>
            <person name="Kovar C."/>
            <person name="Mata R."/>
            <person name="Mathew T."/>
            <person name="Ngo R."/>
            <person name="Nguyen L."/>
            <person name="Nguyen N."/>
            <person name="Okwuonu G."/>
            <person name="Ongeri F."/>
            <person name="Pham C."/>
            <person name="Simmons D."/>
            <person name="Wilczek-Boney K."/>
            <person name="Hale W."/>
            <person name="Jakkamsetti A."/>
            <person name="Pham P."/>
            <person name="Ruth R."/>
            <person name="San Lucas F."/>
            <person name="Warren J."/>
            <person name="Zhang J."/>
            <person name="Zhao Z."/>
            <person name="Zhou C."/>
            <person name="Zhu D."/>
            <person name="Lee S."/>
            <person name="Bess C."/>
            <person name="Blankenburg K."/>
            <person name="Forbes L."/>
            <person name="Fu Q."/>
            <person name="Gubbala S."/>
            <person name="Hirani K."/>
            <person name="Jayaseelan J.C."/>
            <person name="Lara F."/>
            <person name="Munidasa M."/>
            <person name="Palculict T."/>
            <person name="Patil S."/>
            <person name="Pu L.-L."/>
            <person name="Saada N."/>
            <person name="Tang L."/>
            <person name="Weissenberger G."/>
            <person name="Zhu Y."/>
            <person name="Hemphill L."/>
            <person name="Shang Y."/>
            <person name="Youmans B."/>
            <person name="Ayvaz T."/>
            <person name="Ross M."/>
            <person name="Santibanez J."/>
            <person name="Aqrawi P."/>
            <person name="Gross S."/>
            <person name="Joshi V."/>
            <person name="Fowler G."/>
            <person name="Nazareth L."/>
            <person name="Reid J."/>
            <person name="Worley K."/>
            <person name="Petrosino J."/>
            <person name="Highlander S."/>
            <person name="Gibbs R."/>
        </authorList>
    </citation>
    <scope>NUCLEOTIDE SEQUENCE [LARGE SCALE GENOMIC DNA]</scope>
    <source>
        <strain evidence="11 12">ATCC 33393</strain>
    </source>
</reference>
<dbReference type="InterPro" id="IPR005170">
    <property type="entry name" value="Transptr-assoc_dom"/>
</dbReference>
<accession>E6KWJ1</accession>
<dbReference type="InterPro" id="IPR016169">
    <property type="entry name" value="FAD-bd_PCMH_sub2"/>
</dbReference>
<feature type="domain" description="CBS" evidence="10">
    <location>
        <begin position="110"/>
        <end position="171"/>
    </location>
</feature>
<evidence type="ECO:0000256" key="2">
    <source>
        <dbReference type="ARBA" id="ARBA00022448"/>
    </source>
</evidence>
<evidence type="ECO:0000313" key="12">
    <source>
        <dbReference type="Proteomes" id="UP000032871"/>
    </source>
</evidence>
<dbReference type="SMART" id="SM01091">
    <property type="entry name" value="CorC_HlyC"/>
    <property type="match status" value="1"/>
</dbReference>
<dbReference type="STRING" id="739.GCA_001059425_01308"/>
<dbReference type="Pfam" id="PF03471">
    <property type="entry name" value="CorC_HlyC"/>
    <property type="match status" value="1"/>
</dbReference>
<keyword evidence="4" id="KW-0460">Magnesium</keyword>
<dbReference type="PANTHER" id="PTHR22777:SF27">
    <property type="entry name" value="MAGNESIUM AND COBALT EFFLUX PROTEIN CORC"/>
    <property type="match status" value="1"/>
</dbReference>
<evidence type="ECO:0000256" key="7">
    <source>
        <dbReference type="ARBA" id="ARBA00037273"/>
    </source>
</evidence>
<organism evidence="11 12">
    <name type="scientific">Aggregatibacter segnis ATCC 33393</name>
    <dbReference type="NCBI Taxonomy" id="888057"/>
    <lineage>
        <taxon>Bacteria</taxon>
        <taxon>Pseudomonadati</taxon>
        <taxon>Pseudomonadota</taxon>
        <taxon>Gammaproteobacteria</taxon>
        <taxon>Pasteurellales</taxon>
        <taxon>Pasteurellaceae</taxon>
        <taxon>Aggregatibacter</taxon>
    </lineage>
</organism>
<dbReference type="Pfam" id="PF21917">
    <property type="entry name" value="NMB0537_N"/>
    <property type="match status" value="1"/>
</dbReference>
<dbReference type="Proteomes" id="UP000032871">
    <property type="component" value="Unassembled WGS sequence"/>
</dbReference>
<dbReference type="InterPro" id="IPR044751">
    <property type="entry name" value="Ion_transp-like_CBS"/>
</dbReference>
<comment type="similarity">
    <text evidence="1">Belongs to the UPF0053 family.</text>
</comment>
<keyword evidence="12" id="KW-1185">Reference proteome</keyword>
<dbReference type="EMBL" id="AEPS01000003">
    <property type="protein sequence ID" value="EFU67872.1"/>
    <property type="molecule type" value="Genomic_DNA"/>
</dbReference>
<comment type="caution">
    <text evidence="11">The sequence shown here is derived from an EMBL/GenBank/DDBJ whole genome shotgun (WGS) entry which is preliminary data.</text>
</comment>
<sequence length="336" mass="38976">MPQNLREKQTALPFFLLRFRDKYGTFSPVNPTATFLIFMNEEHSTNQSEVTKKSFFQSLFGRFFQGELKNRDELVEVIRDSEQNDLIDQNTREMIEGVMEIAELRVRDIMIPRSQIVFIETDQDLDSCLDTIIESAHSRFPVIADADDRDNIVGILHAKDLLKYLRANAEEFNLLHMIRPTMIVPESKRVDRMLKDFRSERFHMAIVVDEFGAVSGLVTIEDVLEQIVGDIEDEFDEEDVADIRQLSRHAYAVRALTDIEDFNQQFNTQFNDEEVDTVGGLIMQAFGYLPKRGEEITLENLHFKVTSADSRRIIQLRVTVPDEYLPEMENVENLAE</sequence>
<dbReference type="Gene3D" id="3.30.465.10">
    <property type="match status" value="1"/>
</dbReference>
<evidence type="ECO:0000256" key="9">
    <source>
        <dbReference type="PROSITE-ProRule" id="PRU00703"/>
    </source>
</evidence>
<keyword evidence="6" id="KW-0170">Cobalt</keyword>
<name>E6KWJ1_9PAST</name>
<evidence type="ECO:0000256" key="8">
    <source>
        <dbReference type="ARBA" id="ARBA00040729"/>
    </source>
</evidence>
<dbReference type="Pfam" id="PF00571">
    <property type="entry name" value="CBS"/>
    <property type="match status" value="2"/>
</dbReference>
<dbReference type="GO" id="GO:0050660">
    <property type="term" value="F:flavin adenine dinucleotide binding"/>
    <property type="evidence" value="ECO:0007669"/>
    <property type="project" value="InterPro"/>
</dbReference>
<dbReference type="InterPro" id="IPR000644">
    <property type="entry name" value="CBS_dom"/>
</dbReference>
<comment type="function">
    <text evidence="7">Plays a role in the transport of magnesium and cobalt ions.</text>
</comment>
<feature type="domain" description="CBS" evidence="10">
    <location>
        <begin position="177"/>
        <end position="234"/>
    </location>
</feature>
<dbReference type="InterPro" id="IPR036318">
    <property type="entry name" value="FAD-bd_PCMH-like_sf"/>
</dbReference>
<dbReference type="CDD" id="cd04590">
    <property type="entry name" value="CBS_pair_CorC_HlyC_assoc"/>
    <property type="match status" value="1"/>
</dbReference>
<evidence type="ECO:0000256" key="6">
    <source>
        <dbReference type="ARBA" id="ARBA00023285"/>
    </source>
</evidence>
<evidence type="ECO:0000259" key="10">
    <source>
        <dbReference type="PROSITE" id="PS51371"/>
    </source>
</evidence>
<dbReference type="FunFam" id="3.30.465.10:FF:000003">
    <property type="entry name" value="Magnesium and cobalt efflux protein corC"/>
    <property type="match status" value="1"/>
</dbReference>
<dbReference type="PROSITE" id="PS51371">
    <property type="entry name" value="CBS"/>
    <property type="match status" value="2"/>
</dbReference>
<evidence type="ECO:0000256" key="5">
    <source>
        <dbReference type="ARBA" id="ARBA00023122"/>
    </source>
</evidence>
<evidence type="ECO:0000313" key="11">
    <source>
        <dbReference type="EMBL" id="EFU67872.1"/>
    </source>
</evidence>
<dbReference type="SMART" id="SM00116">
    <property type="entry name" value="CBS"/>
    <property type="match status" value="2"/>
</dbReference>
<dbReference type="SUPFAM" id="SSF56176">
    <property type="entry name" value="FAD-binding/transporter-associated domain-like"/>
    <property type="match status" value="1"/>
</dbReference>
<evidence type="ECO:0000256" key="4">
    <source>
        <dbReference type="ARBA" id="ARBA00022842"/>
    </source>
</evidence>
<dbReference type="AlphaFoldDB" id="E6KWJ1"/>
<dbReference type="Gene3D" id="3.10.580.10">
    <property type="entry name" value="CBS-domain"/>
    <property type="match status" value="1"/>
</dbReference>
<dbReference type="HOGENOM" id="CLU_015237_3_0_6"/>
<dbReference type="NCBIfam" id="NF011675">
    <property type="entry name" value="PRK15094.1"/>
    <property type="match status" value="1"/>
</dbReference>
<dbReference type="InterPro" id="IPR054115">
    <property type="entry name" value="CorC_N"/>
</dbReference>
<keyword evidence="5 9" id="KW-0129">CBS domain</keyword>
<gene>
    <name evidence="11" type="primary">corC</name>
    <name evidence="11" type="ORF">HMPREF9064_0535</name>
</gene>
<keyword evidence="2" id="KW-0813">Transport</keyword>
<proteinExistence type="inferred from homology"/>
<dbReference type="PANTHER" id="PTHR22777">
    <property type="entry name" value="HEMOLYSIN-RELATED"/>
    <property type="match status" value="1"/>
</dbReference>
<dbReference type="GO" id="GO:0005886">
    <property type="term" value="C:plasma membrane"/>
    <property type="evidence" value="ECO:0007669"/>
    <property type="project" value="TreeGrafter"/>
</dbReference>